<organism evidence="2 3">
    <name type="scientific">Methanoculleus formosensis</name>
    <dbReference type="NCBI Taxonomy" id="2590886"/>
    <lineage>
        <taxon>Archaea</taxon>
        <taxon>Methanobacteriati</taxon>
        <taxon>Methanobacteriota</taxon>
        <taxon>Stenosarchaea group</taxon>
        <taxon>Methanomicrobia</taxon>
        <taxon>Methanomicrobiales</taxon>
        <taxon>Methanomicrobiaceae</taxon>
        <taxon>Methanoculleus</taxon>
    </lineage>
</organism>
<comment type="caution">
    <text evidence="2">The sequence shown here is derived from an EMBL/GenBank/DDBJ whole genome shotgun (WGS) entry which is preliminary data.</text>
</comment>
<reference evidence="2" key="1">
    <citation type="submission" date="2019-06" db="EMBL/GenBank/DDBJ databases">
        <title>Methanoculleus strain from Tamsui River, Taipei, Taiwan.</title>
        <authorList>
            <person name="You Y.-T."/>
            <person name="Chen S.-C."/>
            <person name="Lai S.-J."/>
            <person name="Lee Y.-C."/>
            <person name="Lai M.-C."/>
        </authorList>
    </citation>
    <scope>NUCLEOTIDE SEQUENCE</scope>
    <source>
        <strain evidence="2">Afa-1</strain>
    </source>
</reference>
<dbReference type="AlphaFoldDB" id="A0A9E4ZI62"/>
<accession>A0A9E4ZI62</accession>
<evidence type="ECO:0000313" key="3">
    <source>
        <dbReference type="Proteomes" id="UP001065682"/>
    </source>
</evidence>
<dbReference type="Proteomes" id="UP001065682">
    <property type="component" value="Unassembled WGS sequence"/>
</dbReference>
<protein>
    <submittedName>
        <fullName evidence="2">DUF2953 domain-containing protein</fullName>
    </submittedName>
</protein>
<feature type="region of interest" description="Disordered" evidence="1">
    <location>
        <begin position="85"/>
        <end position="104"/>
    </location>
</feature>
<name>A0A9E4ZI62_9EURY</name>
<proteinExistence type="predicted"/>
<dbReference type="RefSeq" id="WP_261596117.1">
    <property type="nucleotide sequence ID" value="NZ_VHLL01000001.1"/>
</dbReference>
<dbReference type="EMBL" id="VHLL01000001">
    <property type="protein sequence ID" value="MCT8336065.1"/>
    <property type="molecule type" value="Genomic_DNA"/>
</dbReference>
<gene>
    <name evidence="2" type="ORF">FKB36_00760</name>
</gene>
<keyword evidence="3" id="KW-1185">Reference proteome</keyword>
<evidence type="ECO:0000313" key="2">
    <source>
        <dbReference type="EMBL" id="MCT8336065.1"/>
    </source>
</evidence>
<dbReference type="Pfam" id="PF11167">
    <property type="entry name" value="DUF2953"/>
    <property type="match status" value="1"/>
</dbReference>
<feature type="compositionally biased region" description="Acidic residues" evidence="1">
    <location>
        <begin position="85"/>
        <end position="94"/>
    </location>
</feature>
<sequence length="225" mass="24326">MAATVLFLIPLAVAVLILALLLALYLVPVTVSTVADCSRESARATATIAWGIVGGRVRVGDGVGVLEVLLAGRTVVTRDLEEIAAAEPSEEEKEREERGPALSPGDYIEAAGDLWPHLRGILEAVYRSLHLETLRGNVTLGLDSPADTGIIYGYCTAARYALWPVEAIDFVMTPVFNERIFAGTFTLKMQIRRPLLILVAVARALWQKPVRQRLRQVSGRGAPGA</sequence>
<dbReference type="InterPro" id="IPR021338">
    <property type="entry name" value="DUF2953"/>
</dbReference>
<evidence type="ECO:0000256" key="1">
    <source>
        <dbReference type="SAM" id="MobiDB-lite"/>
    </source>
</evidence>